<feature type="region of interest" description="Disordered" evidence="6">
    <location>
        <begin position="546"/>
        <end position="653"/>
    </location>
</feature>
<keyword evidence="2 5" id="KW-0812">Transmembrane</keyword>
<evidence type="ECO:0000256" key="2">
    <source>
        <dbReference type="ARBA" id="ARBA00022692"/>
    </source>
</evidence>
<reference evidence="10" key="1">
    <citation type="submission" date="2020-08" db="EMBL/GenBank/DDBJ databases">
        <title>Plant Genome Project.</title>
        <authorList>
            <person name="Zhang R.-G."/>
        </authorList>
    </citation>
    <scope>NUCLEOTIDE SEQUENCE</scope>
    <source>
        <strain evidence="10">WSP0</strain>
        <tissue evidence="10">Leaf</tissue>
    </source>
</reference>
<dbReference type="InterPro" id="IPR000313">
    <property type="entry name" value="PWWP_dom"/>
</dbReference>
<dbReference type="Gene3D" id="2.30.30.140">
    <property type="match status" value="1"/>
</dbReference>
<feature type="transmembrane region" description="Helical" evidence="7">
    <location>
        <begin position="12"/>
        <end position="31"/>
    </location>
</feature>
<feature type="transmembrane region" description="Helical" evidence="7">
    <location>
        <begin position="209"/>
        <end position="233"/>
    </location>
</feature>
<feature type="compositionally biased region" description="Acidic residues" evidence="6">
    <location>
        <begin position="623"/>
        <end position="632"/>
    </location>
</feature>
<feature type="compositionally biased region" description="Basic and acidic residues" evidence="6">
    <location>
        <begin position="247"/>
        <end position="267"/>
    </location>
</feature>
<feature type="compositionally biased region" description="Acidic residues" evidence="6">
    <location>
        <begin position="315"/>
        <end position="326"/>
    </location>
</feature>
<gene>
    <name evidence="10" type="ORF">RHGRI_028123</name>
</gene>
<dbReference type="Pfam" id="PF00855">
    <property type="entry name" value="PWWP"/>
    <property type="match status" value="1"/>
</dbReference>
<feature type="transmembrane region" description="Helical" evidence="7">
    <location>
        <begin position="173"/>
        <end position="197"/>
    </location>
</feature>
<evidence type="ECO:0000256" key="5">
    <source>
        <dbReference type="PROSITE-ProRule" id="PRU00205"/>
    </source>
</evidence>
<dbReference type="GO" id="GO:0016020">
    <property type="term" value="C:membrane"/>
    <property type="evidence" value="ECO:0007669"/>
    <property type="project" value="UniProtKB-SubCell"/>
</dbReference>
<accession>A0AAV6IKG1</accession>
<dbReference type="EMBL" id="JACTNZ010000010">
    <property type="protein sequence ID" value="KAG5527089.1"/>
    <property type="molecule type" value="Genomic_DNA"/>
</dbReference>
<evidence type="ECO:0008006" key="12">
    <source>
        <dbReference type="Google" id="ProtNLM"/>
    </source>
</evidence>
<evidence type="ECO:0000256" key="7">
    <source>
        <dbReference type="SAM" id="Phobius"/>
    </source>
</evidence>
<evidence type="ECO:0000256" key="6">
    <source>
        <dbReference type="SAM" id="MobiDB-lite"/>
    </source>
</evidence>
<feature type="transmembrane region" description="Helical" evidence="7">
    <location>
        <begin position="131"/>
        <end position="152"/>
    </location>
</feature>
<comment type="caution">
    <text evidence="10">The sequence shown here is derived from an EMBL/GenBank/DDBJ whole genome shotgun (WGS) entry which is preliminary data.</text>
</comment>
<dbReference type="InterPro" id="IPR006634">
    <property type="entry name" value="TLC-dom"/>
</dbReference>
<sequence>METLTLAPFPSLPIFFTQFLIIYLIAHFIVFKKWPPKFRPEAASCLISLAHGTPAAFLASRAILSHPNPSFSSINTDSQNTVLDYSIAYFLMDLVHYLVFYPSDMLFIGHHLATLFVFVTCRYVVHHGAFAILVLLVLAEVTSLCQNTWTLARARRDDSEFAARVYEFLSPPFYAFYSVVRGLAGPVFMYKMIVFYLSGAADDVIPRWIWVSWVVVVVMAISVSILWISNLWIELYRERSGKFEKKTRNPLKNRREPQRLPKMETDTTKTLADENGGNPSEKPEENLGKESRLGEDGEQTGDGGRNLEGDRDGNENEEDGEEEGDADEAHEYFVGDLVWGKIRGYPWWPGQIYHPSDASERARKYSQRERLLVAYFDGSFSWCRRSQLKPFAEDFEEMSTQSDSKSFLNALQKAGEGIGRLVESKMSCPCVSGENQFGLDRPWAENAGIRQGVLVPEGGPRRISIPRHGPARVIATVKYIAEVGCTTGMLELTMLKSFLSAFYRAREGHKLAVYQEPLEIEEIEDENRNGVLDAFDFCSPGEEVKGGPVPEDLGFGQTDQPLLQKCHRRKKKSVAYGKRKRTSSRFAPPLGRKRGRKEAAQLSGSPKSAANKVLSAKHGSGGGEEEEEEEETKQDNLSSIENGDKIAEEGTENACVARERKWSKHLSPPSTSLKWVLRSSRSKRGLEAESEKIAESLGERMIRVADQLIGSPPIAKCSGETFQEKLPNEFDNPRSPPPPEDGKKVIDSMEINASTKEVVSEQRSAAQNPVYFREKDSVDRVGGFISAFRSALFLNGSNYKMYHRKCRSCGKRKSSGIDKASPGLLSMKQKVEMMTQMLVKADGNMLPEMKSDLGSVMKGLLEKVSTMADLDLSPDSFTWEIDRF</sequence>
<dbReference type="CDD" id="cd05162">
    <property type="entry name" value="PWWP"/>
    <property type="match status" value="1"/>
</dbReference>
<dbReference type="SUPFAM" id="SSF63748">
    <property type="entry name" value="Tudor/PWWP/MBT"/>
    <property type="match status" value="1"/>
</dbReference>
<dbReference type="PROSITE" id="PS50922">
    <property type="entry name" value="TLC"/>
    <property type="match status" value="1"/>
</dbReference>
<feature type="domain" description="TLC" evidence="9">
    <location>
        <begin position="37"/>
        <end position="240"/>
    </location>
</feature>
<dbReference type="PROSITE" id="PS50812">
    <property type="entry name" value="PWWP"/>
    <property type="match status" value="1"/>
</dbReference>
<evidence type="ECO:0000259" key="9">
    <source>
        <dbReference type="PROSITE" id="PS50922"/>
    </source>
</evidence>
<dbReference type="PANTHER" id="PTHR31766:SF2">
    <property type="entry name" value="GLABROUS1 ENHANCER-BINDING PROTEIN-LIKE 2"/>
    <property type="match status" value="1"/>
</dbReference>
<keyword evidence="11" id="KW-1185">Reference proteome</keyword>
<dbReference type="Pfam" id="PF03798">
    <property type="entry name" value="TRAM_LAG1_CLN8"/>
    <property type="match status" value="1"/>
</dbReference>
<feature type="compositionally biased region" description="Basic and acidic residues" evidence="6">
    <location>
        <begin position="305"/>
        <end position="314"/>
    </location>
</feature>
<organism evidence="10 11">
    <name type="scientific">Rhododendron griersonianum</name>
    <dbReference type="NCBI Taxonomy" id="479676"/>
    <lineage>
        <taxon>Eukaryota</taxon>
        <taxon>Viridiplantae</taxon>
        <taxon>Streptophyta</taxon>
        <taxon>Embryophyta</taxon>
        <taxon>Tracheophyta</taxon>
        <taxon>Spermatophyta</taxon>
        <taxon>Magnoliopsida</taxon>
        <taxon>eudicotyledons</taxon>
        <taxon>Gunneridae</taxon>
        <taxon>Pentapetalae</taxon>
        <taxon>asterids</taxon>
        <taxon>Ericales</taxon>
        <taxon>Ericaceae</taxon>
        <taxon>Ericoideae</taxon>
        <taxon>Rhodoreae</taxon>
        <taxon>Rhododendron</taxon>
    </lineage>
</organism>
<feature type="transmembrane region" description="Helical" evidence="7">
    <location>
        <begin position="107"/>
        <end position="125"/>
    </location>
</feature>
<evidence type="ECO:0000256" key="3">
    <source>
        <dbReference type="ARBA" id="ARBA00022989"/>
    </source>
</evidence>
<evidence type="ECO:0000313" key="11">
    <source>
        <dbReference type="Proteomes" id="UP000823749"/>
    </source>
</evidence>
<dbReference type="SMART" id="SM00724">
    <property type="entry name" value="TLC"/>
    <property type="match status" value="1"/>
</dbReference>
<name>A0AAV6IKG1_9ERIC</name>
<dbReference type="InterPro" id="IPR040327">
    <property type="entry name" value="At5g14285-like"/>
</dbReference>
<keyword evidence="4 5" id="KW-0472">Membrane</keyword>
<feature type="domain" description="PWWP" evidence="8">
    <location>
        <begin position="334"/>
        <end position="394"/>
    </location>
</feature>
<dbReference type="AlphaFoldDB" id="A0AAV6IKG1"/>
<proteinExistence type="predicted"/>
<evidence type="ECO:0000256" key="4">
    <source>
        <dbReference type="ARBA" id="ARBA00023136"/>
    </source>
</evidence>
<feature type="region of interest" description="Disordered" evidence="6">
    <location>
        <begin position="247"/>
        <end position="330"/>
    </location>
</feature>
<keyword evidence="3 7" id="KW-1133">Transmembrane helix</keyword>
<dbReference type="PANTHER" id="PTHR31766">
    <property type="entry name" value="GLABROUS1 ENHANCER-BINDING PROTEIN-LIKE 2"/>
    <property type="match status" value="1"/>
</dbReference>
<evidence type="ECO:0000259" key="8">
    <source>
        <dbReference type="PROSITE" id="PS50812"/>
    </source>
</evidence>
<dbReference type="Proteomes" id="UP000823749">
    <property type="component" value="Chromosome 10"/>
</dbReference>
<evidence type="ECO:0000256" key="1">
    <source>
        <dbReference type="ARBA" id="ARBA00004141"/>
    </source>
</evidence>
<comment type="subcellular location">
    <subcellularLocation>
        <location evidence="1">Membrane</location>
        <topology evidence="1">Multi-pass membrane protein</topology>
    </subcellularLocation>
</comment>
<evidence type="ECO:0000313" key="10">
    <source>
        <dbReference type="EMBL" id="KAG5527089.1"/>
    </source>
</evidence>
<protein>
    <recommendedName>
        <fullName evidence="12">PWWP domain-containing protein</fullName>
    </recommendedName>
</protein>
<feature type="compositionally biased region" description="Basic residues" evidence="6">
    <location>
        <begin position="565"/>
        <end position="583"/>
    </location>
</feature>
<dbReference type="SMART" id="SM00293">
    <property type="entry name" value="PWWP"/>
    <property type="match status" value="1"/>
</dbReference>
<feature type="compositionally biased region" description="Basic and acidic residues" evidence="6">
    <location>
        <begin position="281"/>
        <end position="295"/>
    </location>
</feature>